<dbReference type="InterPro" id="IPR002138">
    <property type="entry name" value="Pept_C14_p10"/>
</dbReference>
<feature type="transmembrane region" description="Helical" evidence="6">
    <location>
        <begin position="189"/>
        <end position="208"/>
    </location>
</feature>
<keyword evidence="9" id="KW-1185">Reference proteome</keyword>
<accession>A0A7J7KT58</accession>
<evidence type="ECO:0000256" key="1">
    <source>
        <dbReference type="ARBA" id="ARBA00004123"/>
    </source>
</evidence>
<proteinExistence type="predicted"/>
<dbReference type="SUPFAM" id="SSF52129">
    <property type="entry name" value="Caspase-like"/>
    <property type="match status" value="1"/>
</dbReference>
<dbReference type="GO" id="GO:0004197">
    <property type="term" value="F:cysteine-type endopeptidase activity"/>
    <property type="evidence" value="ECO:0007669"/>
    <property type="project" value="InterPro"/>
</dbReference>
<dbReference type="InterPro" id="IPR011600">
    <property type="entry name" value="Pept_C14_caspase"/>
</dbReference>
<keyword evidence="5" id="KW-0539">Nucleus</keyword>
<keyword evidence="6" id="KW-1133">Transmembrane helix</keyword>
<evidence type="ECO:0000313" key="8">
    <source>
        <dbReference type="EMBL" id="KAF6041319.1"/>
    </source>
</evidence>
<comment type="subcellular location">
    <subcellularLocation>
        <location evidence="1">Nucleus</location>
    </subcellularLocation>
</comment>
<dbReference type="Gene3D" id="3.40.50.1460">
    <property type="match status" value="1"/>
</dbReference>
<dbReference type="OrthoDB" id="2133190at2759"/>
<dbReference type="EMBL" id="VXIV02000060">
    <property type="protein sequence ID" value="KAF6041319.1"/>
    <property type="molecule type" value="Genomic_DNA"/>
</dbReference>
<sequence length="706" mass="80054">MRAVNVGYVGKSDKADDLGFYTTDSKTKVEVKAEPPFPGDQPASDDLFILRASFLGYRSARHSKQGTWLIRALVYALYTYACDKDIQSIFEEVKEIVKEKSLLASKRDIDVGGQQPTFECFPTKRRQLFLYPKFDPPAPNCFSPETLLPESLPYSSGEEGEEDTLPTLPTFTTHTIYTPSTGRVDGARITLFVFMFGILIFNPFSAIFDSQDSSFTAGLTAGSSMRSSRTLQGYTDSISDYFGIWNWLIPSALLWVMNILVVSFVLTKVLVYGEPVTTSGSKESAKYWRHLNQSESDLENDYSVGVTGGASVTGYYTSASVQLKEALHTLGRPFPTTRLELFTSLSWQMMRQVLHRTYIARIFSRTLAKYDKDRVQSSHDAAVVYYRLLQLSLTGKMESTCWQQLNLAACSLNLSEAATSIMSREMLAQVYATSAVTVLFTLTDHFQYIARFLLSRCRKQCLRHERGDIPPQLKWLCEPDGHRYLVDLTWYDEIWSTEQGFSTNRHPYDPLSTLMQCYRQHLLEVALYEVITPRRDANMQASLSYLEAIEGTNPQEKRPDAPYDLVTRVDDLAHWWSEMVAVGVHWSSAECSKAEKYYHALSSLPETYLRNQEDDISHLPQAIHDIFRARSGLLTRTMCPMLSTSYGFQMLACDWLLKTRTELWDQETDSPGGSVNAKDTATGFKTDLNNLQKLNDKHKGNDCITL</sequence>
<name>A0A7J7KT58_BUGNE</name>
<dbReference type="AlphaFoldDB" id="A0A7J7KT58"/>
<dbReference type="Proteomes" id="UP000593567">
    <property type="component" value="Unassembled WGS sequence"/>
</dbReference>
<evidence type="ECO:0000259" key="7">
    <source>
        <dbReference type="PROSITE" id="PS50207"/>
    </source>
</evidence>
<dbReference type="GO" id="GO:0005634">
    <property type="term" value="C:nucleus"/>
    <property type="evidence" value="ECO:0007669"/>
    <property type="project" value="UniProtKB-SubCell"/>
</dbReference>
<evidence type="ECO:0000256" key="3">
    <source>
        <dbReference type="ARBA" id="ARBA00023125"/>
    </source>
</evidence>
<keyword evidence="6" id="KW-0812">Transmembrane</keyword>
<dbReference type="PANTHER" id="PTHR46062">
    <property type="entry name" value="STEROL REGULATORY ELEMENT-BINDING PROTEIN"/>
    <property type="match status" value="1"/>
</dbReference>
<keyword evidence="4" id="KW-0804">Transcription</keyword>
<evidence type="ECO:0000256" key="6">
    <source>
        <dbReference type="SAM" id="Phobius"/>
    </source>
</evidence>
<feature type="domain" description="Caspase family p10" evidence="7">
    <location>
        <begin position="42"/>
        <end position="132"/>
    </location>
</feature>
<evidence type="ECO:0000256" key="2">
    <source>
        <dbReference type="ARBA" id="ARBA00023015"/>
    </source>
</evidence>
<keyword evidence="6" id="KW-0472">Membrane</keyword>
<protein>
    <submittedName>
        <fullName evidence="8">SREBF1</fullName>
    </submittedName>
</protein>
<gene>
    <name evidence="8" type="ORF">EB796_000368</name>
</gene>
<dbReference type="PROSITE" id="PS50207">
    <property type="entry name" value="CASPASE_P10"/>
    <property type="match status" value="1"/>
</dbReference>
<comment type="caution">
    <text evidence="8">The sequence shown here is derived from an EMBL/GenBank/DDBJ whole genome shotgun (WGS) entry which is preliminary data.</text>
</comment>
<keyword evidence="2" id="KW-0805">Transcription regulation</keyword>
<dbReference type="GO" id="GO:0000978">
    <property type="term" value="F:RNA polymerase II cis-regulatory region sequence-specific DNA binding"/>
    <property type="evidence" value="ECO:0007669"/>
    <property type="project" value="TreeGrafter"/>
</dbReference>
<dbReference type="PANTHER" id="PTHR46062:SF1">
    <property type="entry name" value="LP12374P"/>
    <property type="match status" value="1"/>
</dbReference>
<evidence type="ECO:0000256" key="4">
    <source>
        <dbReference type="ARBA" id="ARBA00023163"/>
    </source>
</evidence>
<evidence type="ECO:0000256" key="5">
    <source>
        <dbReference type="ARBA" id="ARBA00023242"/>
    </source>
</evidence>
<keyword evidence="3" id="KW-0238">DNA-binding</keyword>
<dbReference type="GO" id="GO:0000981">
    <property type="term" value="F:DNA-binding transcription factor activity, RNA polymerase II-specific"/>
    <property type="evidence" value="ECO:0007669"/>
    <property type="project" value="TreeGrafter"/>
</dbReference>
<dbReference type="Pfam" id="PF00656">
    <property type="entry name" value="Peptidase_C14"/>
    <property type="match status" value="1"/>
</dbReference>
<dbReference type="GO" id="GO:0006508">
    <property type="term" value="P:proteolysis"/>
    <property type="evidence" value="ECO:0007669"/>
    <property type="project" value="InterPro"/>
</dbReference>
<feature type="transmembrane region" description="Helical" evidence="6">
    <location>
        <begin position="244"/>
        <end position="266"/>
    </location>
</feature>
<evidence type="ECO:0000313" key="9">
    <source>
        <dbReference type="Proteomes" id="UP000593567"/>
    </source>
</evidence>
<dbReference type="InterPro" id="IPR029030">
    <property type="entry name" value="Caspase-like_dom_sf"/>
</dbReference>
<organism evidence="8 9">
    <name type="scientific">Bugula neritina</name>
    <name type="common">Brown bryozoan</name>
    <name type="synonym">Sertularia neritina</name>
    <dbReference type="NCBI Taxonomy" id="10212"/>
    <lineage>
        <taxon>Eukaryota</taxon>
        <taxon>Metazoa</taxon>
        <taxon>Spiralia</taxon>
        <taxon>Lophotrochozoa</taxon>
        <taxon>Bryozoa</taxon>
        <taxon>Gymnolaemata</taxon>
        <taxon>Cheilostomatida</taxon>
        <taxon>Flustrina</taxon>
        <taxon>Buguloidea</taxon>
        <taxon>Bugulidae</taxon>
        <taxon>Bugula</taxon>
    </lineage>
</organism>
<reference evidence="8" key="1">
    <citation type="submission" date="2020-06" db="EMBL/GenBank/DDBJ databases">
        <title>Draft genome of Bugula neritina, a colonial animal packing powerful symbionts and potential medicines.</title>
        <authorList>
            <person name="Rayko M."/>
        </authorList>
    </citation>
    <scope>NUCLEOTIDE SEQUENCE [LARGE SCALE GENOMIC DNA]</scope>
    <source>
        <strain evidence="8">Kwan_BN1</strain>
    </source>
</reference>